<organism evidence="1 2">
    <name type="scientific">Corynebacterium diphtheriae bv. mitis</name>
    <dbReference type="NCBI Taxonomy" id="1806053"/>
    <lineage>
        <taxon>Bacteria</taxon>
        <taxon>Bacillati</taxon>
        <taxon>Actinomycetota</taxon>
        <taxon>Actinomycetes</taxon>
        <taxon>Mycobacteriales</taxon>
        <taxon>Corynebacteriaceae</taxon>
        <taxon>Corynebacterium</taxon>
    </lineage>
</organism>
<accession>A0A854NH21</accession>
<protein>
    <submittedName>
        <fullName evidence="1">Uncharacterized protein</fullName>
    </submittedName>
</protein>
<proteinExistence type="predicted"/>
<gene>
    <name evidence="1" type="ORF">AY602_09375</name>
</gene>
<dbReference type="AlphaFoldDB" id="A0A854NH21"/>
<evidence type="ECO:0000313" key="1">
    <source>
        <dbReference type="EMBL" id="OWM34141.1"/>
    </source>
</evidence>
<sequence length="89" mass="10516">MFYFRGLEILMQYFHGLTTAMLLNCEYRQRSIICLTNVMELKSNMCRWIKRSDTFSSSFRVGQTIFVFERPIGVFTNEFIGLRSIKPVS</sequence>
<dbReference type="Proteomes" id="UP000197692">
    <property type="component" value="Unassembled WGS sequence"/>
</dbReference>
<name>A0A854NH21_CORDP</name>
<reference evidence="2" key="1">
    <citation type="submission" date="2016-02" db="EMBL/GenBank/DDBJ databases">
        <title>Genomic analyses of a collection of pathogenic Corynebacterium diphtheriae.</title>
        <authorList>
            <person name="Sangal V."/>
            <person name="Titov L."/>
        </authorList>
    </citation>
    <scope>NUCLEOTIDE SEQUENCE [LARGE SCALE GENOMIC DNA]</scope>
    <source>
        <strain evidence="2">1438</strain>
    </source>
</reference>
<comment type="caution">
    <text evidence="1">The sequence shown here is derived from an EMBL/GenBank/DDBJ whole genome shotgun (WGS) entry which is preliminary data.</text>
</comment>
<evidence type="ECO:0000313" key="2">
    <source>
        <dbReference type="Proteomes" id="UP000197692"/>
    </source>
</evidence>
<dbReference type="EMBL" id="LSZF01000027">
    <property type="protein sequence ID" value="OWM34141.1"/>
    <property type="molecule type" value="Genomic_DNA"/>
</dbReference>